<reference evidence="1 2" key="1">
    <citation type="submission" date="2024-09" db="EMBL/GenBank/DDBJ databases">
        <authorList>
            <person name="Sun Q."/>
            <person name="Mori K."/>
        </authorList>
    </citation>
    <scope>NUCLEOTIDE SEQUENCE [LARGE SCALE GENOMIC DNA]</scope>
    <source>
        <strain evidence="1 2">CCM 7765</strain>
    </source>
</reference>
<comment type="caution">
    <text evidence="1">The sequence shown here is derived from an EMBL/GenBank/DDBJ whole genome shotgun (WGS) entry which is preliminary data.</text>
</comment>
<evidence type="ECO:0000313" key="2">
    <source>
        <dbReference type="Proteomes" id="UP001589774"/>
    </source>
</evidence>
<proteinExistence type="predicted"/>
<dbReference type="NCBIfam" id="TIGR02436">
    <property type="entry name" value="four helix bundle protein"/>
    <property type="match status" value="1"/>
</dbReference>
<dbReference type="PANTHER" id="PTHR38471">
    <property type="entry name" value="FOUR HELIX BUNDLE PROTEIN"/>
    <property type="match status" value="1"/>
</dbReference>
<gene>
    <name evidence="1" type="ORF">ACFFI0_26705</name>
</gene>
<dbReference type="PANTHER" id="PTHR38471:SF2">
    <property type="entry name" value="FOUR HELIX BUNDLE PROTEIN"/>
    <property type="match status" value="1"/>
</dbReference>
<dbReference type="Gene3D" id="1.20.1440.60">
    <property type="entry name" value="23S rRNA-intervening sequence"/>
    <property type="match status" value="1"/>
</dbReference>
<dbReference type="InterPro" id="IPR036583">
    <property type="entry name" value="23S_rRNA_IVS_sf"/>
</dbReference>
<dbReference type="Pfam" id="PF05635">
    <property type="entry name" value="23S_rRNA_IVP"/>
    <property type="match status" value="1"/>
</dbReference>
<dbReference type="SUPFAM" id="SSF158446">
    <property type="entry name" value="IVS-encoded protein-like"/>
    <property type="match status" value="1"/>
</dbReference>
<keyword evidence="2" id="KW-1185">Reference proteome</keyword>
<accession>A0ABV6HSS1</accession>
<organism evidence="1 2">
    <name type="scientific">Olivibacter oleidegradans</name>
    <dbReference type="NCBI Taxonomy" id="760123"/>
    <lineage>
        <taxon>Bacteria</taxon>
        <taxon>Pseudomonadati</taxon>
        <taxon>Bacteroidota</taxon>
        <taxon>Sphingobacteriia</taxon>
        <taxon>Sphingobacteriales</taxon>
        <taxon>Sphingobacteriaceae</taxon>
        <taxon>Olivibacter</taxon>
    </lineage>
</organism>
<dbReference type="CDD" id="cd16377">
    <property type="entry name" value="23S_rRNA_IVP_like"/>
    <property type="match status" value="1"/>
</dbReference>
<dbReference type="EMBL" id="JBHLWO010000008">
    <property type="protein sequence ID" value="MFC0321934.1"/>
    <property type="molecule type" value="Genomic_DNA"/>
</dbReference>
<sequence length="138" mass="16121">MKSGNKPYTELDVWKETRGLVKEIYLATKNFPKEEQYGITNQIQRSAVSIPSNIAEGCGRNSPKDSLQFFYIARGSLYELETQLILSFDLTYLCQEHLNFCLHLVEKCKKLLNGFIRYYRGFLKLNRNLNDQQITNNE</sequence>
<dbReference type="InterPro" id="IPR012657">
    <property type="entry name" value="23S_rRNA-intervening_sequence"/>
</dbReference>
<evidence type="ECO:0000313" key="1">
    <source>
        <dbReference type="EMBL" id="MFC0321934.1"/>
    </source>
</evidence>
<dbReference type="RefSeq" id="WP_130858528.1">
    <property type="nucleotide sequence ID" value="NZ_JBHLWO010000008.1"/>
</dbReference>
<name>A0ABV6HSS1_9SPHI</name>
<dbReference type="Proteomes" id="UP001589774">
    <property type="component" value="Unassembled WGS sequence"/>
</dbReference>
<protein>
    <submittedName>
        <fullName evidence="1">Four helix bundle protein</fullName>
    </submittedName>
</protein>